<comment type="caution">
    <text evidence="2">The sequence shown here is derived from an EMBL/GenBank/DDBJ whole genome shotgun (WGS) entry which is preliminary data.</text>
</comment>
<dbReference type="Proteomes" id="UP001202243">
    <property type="component" value="Unassembled WGS sequence"/>
</dbReference>
<dbReference type="EMBL" id="JAMQGR010000007">
    <property type="protein sequence ID" value="MCM2567757.1"/>
    <property type="molecule type" value="Genomic_DNA"/>
</dbReference>
<organism evidence="2 3">
    <name type="scientific">Janthinobacterium kumbetense</name>
    <dbReference type="NCBI Taxonomy" id="2950280"/>
    <lineage>
        <taxon>Bacteria</taxon>
        <taxon>Pseudomonadati</taxon>
        <taxon>Pseudomonadota</taxon>
        <taxon>Betaproteobacteria</taxon>
        <taxon>Burkholderiales</taxon>
        <taxon>Oxalobacteraceae</taxon>
        <taxon>Janthinobacterium</taxon>
    </lineage>
</organism>
<sequence length="153" mass="17363">MAFTFHPFSDIPHEEWLLLLNHPDVIRHMPLATERWTDGAIAEWAKGKDAQWQANGYGPWAIRVDGAFAGWGGFQNEADEADLALVLLPGFWGHGPALARHFMHRRLELGIGPVSILLPPSRTRVKGLTRIGFLFDREVEHEGQRFLKFRASE</sequence>
<dbReference type="InterPro" id="IPR016181">
    <property type="entry name" value="Acyl_CoA_acyltransferase"/>
</dbReference>
<dbReference type="RefSeq" id="WP_251350832.1">
    <property type="nucleotide sequence ID" value="NZ_JAMQGR010000007.1"/>
</dbReference>
<accession>A0ABT0WUX5</accession>
<protein>
    <submittedName>
        <fullName evidence="2">N-acetyltransferase</fullName>
    </submittedName>
</protein>
<dbReference type="InterPro" id="IPR000182">
    <property type="entry name" value="GNAT_dom"/>
</dbReference>
<proteinExistence type="predicted"/>
<reference evidence="2 3" key="1">
    <citation type="submission" date="2022-06" db="EMBL/GenBank/DDBJ databases">
        <title>Janthinobacterium kumbetensis sp. nov., isolated from spring water in Turkey.</title>
        <authorList>
            <person name="Inan Bektas K."/>
            <person name="Belduz A.A."/>
            <person name="Canakci S."/>
            <person name="Nalcaoglu A."/>
            <person name="Ceylan E."/>
            <person name="Kati H."/>
        </authorList>
    </citation>
    <scope>NUCLEOTIDE SEQUENCE [LARGE SCALE GENOMIC DNA]</scope>
    <source>
        <strain evidence="2 3">GK</strain>
    </source>
</reference>
<dbReference type="Pfam" id="PF13302">
    <property type="entry name" value="Acetyltransf_3"/>
    <property type="match status" value="1"/>
</dbReference>
<gene>
    <name evidence="2" type="ORF">NCG91_19290</name>
</gene>
<evidence type="ECO:0000313" key="3">
    <source>
        <dbReference type="Proteomes" id="UP001202243"/>
    </source>
</evidence>
<evidence type="ECO:0000313" key="2">
    <source>
        <dbReference type="EMBL" id="MCM2567757.1"/>
    </source>
</evidence>
<feature type="domain" description="N-acetyltransferase" evidence="1">
    <location>
        <begin position="14"/>
        <end position="97"/>
    </location>
</feature>
<keyword evidence="3" id="KW-1185">Reference proteome</keyword>
<dbReference type="SUPFAM" id="SSF55729">
    <property type="entry name" value="Acyl-CoA N-acyltransferases (Nat)"/>
    <property type="match status" value="1"/>
</dbReference>
<evidence type="ECO:0000259" key="1">
    <source>
        <dbReference type="Pfam" id="PF13302"/>
    </source>
</evidence>
<name>A0ABT0WUX5_9BURK</name>
<dbReference type="Gene3D" id="3.40.630.30">
    <property type="match status" value="1"/>
</dbReference>